<feature type="transmembrane region" description="Helical" evidence="1">
    <location>
        <begin position="136"/>
        <end position="156"/>
    </location>
</feature>
<feature type="transmembrane region" description="Helical" evidence="1">
    <location>
        <begin position="242"/>
        <end position="263"/>
    </location>
</feature>
<dbReference type="EMBL" id="ML738678">
    <property type="protein sequence ID" value="KAE8159237.1"/>
    <property type="molecule type" value="Genomic_DNA"/>
</dbReference>
<feature type="transmembrane region" description="Helical" evidence="1">
    <location>
        <begin position="168"/>
        <end position="195"/>
    </location>
</feature>
<evidence type="ECO:0000313" key="2">
    <source>
        <dbReference type="EMBL" id="KAE8159237.1"/>
    </source>
</evidence>
<proteinExistence type="predicted"/>
<feature type="transmembrane region" description="Helical" evidence="1">
    <location>
        <begin position="207"/>
        <end position="230"/>
    </location>
</feature>
<dbReference type="OrthoDB" id="10010954at2759"/>
<name>A0A5N6UKS4_ASPTM</name>
<keyword evidence="1" id="KW-1133">Transmembrane helix</keyword>
<evidence type="ECO:0008006" key="4">
    <source>
        <dbReference type="Google" id="ProtNLM"/>
    </source>
</evidence>
<keyword evidence="3" id="KW-1185">Reference proteome</keyword>
<sequence length="303" mass="35211">MSLKIVDLQNESLSRLLPRGSLVLCSCLLAIVLLSNVFERWLLAKLYQSLWNDLCLGQNERRRRAFTYFHLGVTIMLMLLIFGAYPVFDFLVGRAQVSSVLFKNVTYGDYMFILSHIYSAYYLFELCFRTRFASPMSLAHHIGLLTVIQTALILFMDLHKYPEAILEFYMCMVWVGSFDVVVELPIYTYMIIWRLKANKHPLLKRMAYACCVWILLGATVEIAVTIWLLNRSWHRWSMSFRILLPLVFSLWIVTQFYGAYRVFGMAQFKARLSSARCELADDPNRDVTASTGHQKSHCRLAYG</sequence>
<reference evidence="2 3" key="1">
    <citation type="submission" date="2019-04" db="EMBL/GenBank/DDBJ databases">
        <title>Friends and foes A comparative genomics study of 23 Aspergillus species from section Flavi.</title>
        <authorList>
            <consortium name="DOE Joint Genome Institute"/>
            <person name="Kjaerbolling I."/>
            <person name="Vesth T."/>
            <person name="Frisvad J.C."/>
            <person name="Nybo J.L."/>
            <person name="Theobald S."/>
            <person name="Kildgaard S."/>
            <person name="Isbrandt T."/>
            <person name="Kuo A."/>
            <person name="Sato A."/>
            <person name="Lyhne E.K."/>
            <person name="Kogle M.E."/>
            <person name="Wiebenga A."/>
            <person name="Kun R.S."/>
            <person name="Lubbers R.J."/>
            <person name="Makela M.R."/>
            <person name="Barry K."/>
            <person name="Chovatia M."/>
            <person name="Clum A."/>
            <person name="Daum C."/>
            <person name="Haridas S."/>
            <person name="He G."/>
            <person name="LaButti K."/>
            <person name="Lipzen A."/>
            <person name="Mondo S."/>
            <person name="Riley R."/>
            <person name="Salamov A."/>
            <person name="Simmons B.A."/>
            <person name="Magnuson J.K."/>
            <person name="Henrissat B."/>
            <person name="Mortensen U.H."/>
            <person name="Larsen T.O."/>
            <person name="Devries R.P."/>
            <person name="Grigoriev I.V."/>
            <person name="Machida M."/>
            <person name="Baker S.E."/>
            <person name="Andersen M.R."/>
        </authorList>
    </citation>
    <scope>NUCLEOTIDE SEQUENCE [LARGE SCALE GENOMIC DNA]</scope>
    <source>
        <strain evidence="2 3">CBS 117626</strain>
    </source>
</reference>
<evidence type="ECO:0000313" key="3">
    <source>
        <dbReference type="Proteomes" id="UP000326950"/>
    </source>
</evidence>
<protein>
    <recommendedName>
        <fullName evidence="4">TLC domain-containing protein</fullName>
    </recommendedName>
</protein>
<evidence type="ECO:0000256" key="1">
    <source>
        <dbReference type="SAM" id="Phobius"/>
    </source>
</evidence>
<dbReference type="AlphaFoldDB" id="A0A5N6UKS4"/>
<feature type="transmembrane region" description="Helical" evidence="1">
    <location>
        <begin position="107"/>
        <end position="124"/>
    </location>
</feature>
<feature type="transmembrane region" description="Helical" evidence="1">
    <location>
        <begin position="20"/>
        <end position="38"/>
    </location>
</feature>
<dbReference type="Proteomes" id="UP000326950">
    <property type="component" value="Unassembled WGS sequence"/>
</dbReference>
<accession>A0A5N6UKS4</accession>
<gene>
    <name evidence="2" type="ORF">BDV40DRAFT_244286</name>
</gene>
<organism evidence="2 3">
    <name type="scientific">Aspergillus tamarii</name>
    <dbReference type="NCBI Taxonomy" id="41984"/>
    <lineage>
        <taxon>Eukaryota</taxon>
        <taxon>Fungi</taxon>
        <taxon>Dikarya</taxon>
        <taxon>Ascomycota</taxon>
        <taxon>Pezizomycotina</taxon>
        <taxon>Eurotiomycetes</taxon>
        <taxon>Eurotiomycetidae</taxon>
        <taxon>Eurotiales</taxon>
        <taxon>Aspergillaceae</taxon>
        <taxon>Aspergillus</taxon>
        <taxon>Aspergillus subgen. Circumdati</taxon>
    </lineage>
</organism>
<keyword evidence="1" id="KW-0812">Transmembrane</keyword>
<keyword evidence="1" id="KW-0472">Membrane</keyword>
<feature type="transmembrane region" description="Helical" evidence="1">
    <location>
        <begin position="68"/>
        <end position="87"/>
    </location>
</feature>